<dbReference type="EMBL" id="WAAT01000022">
    <property type="protein sequence ID" value="KAB1069772.1"/>
    <property type="molecule type" value="Genomic_DNA"/>
</dbReference>
<dbReference type="GO" id="GO:0015977">
    <property type="term" value="P:carbon fixation"/>
    <property type="evidence" value="ECO:0007669"/>
    <property type="project" value="InterPro"/>
</dbReference>
<evidence type="ECO:0000256" key="2">
    <source>
        <dbReference type="ARBA" id="ARBA00022419"/>
    </source>
</evidence>
<proteinExistence type="predicted"/>
<evidence type="ECO:0000313" key="4">
    <source>
        <dbReference type="Proteomes" id="UP000441333"/>
    </source>
</evidence>
<gene>
    <name evidence="3" type="ORF">F6U93_02880</name>
</gene>
<dbReference type="PANTHER" id="PTHR30523">
    <property type="entry name" value="PHOSPHOENOLPYRUVATE CARBOXYLASE"/>
    <property type="match status" value="1"/>
</dbReference>
<dbReference type="Proteomes" id="UP000441333">
    <property type="component" value="Unassembled WGS sequence"/>
</dbReference>
<dbReference type="AlphaFoldDB" id="A0A6N6MHF4"/>
<keyword evidence="3" id="KW-0670">Pyruvate</keyword>
<evidence type="ECO:0000256" key="1">
    <source>
        <dbReference type="ARBA" id="ARBA00003670"/>
    </source>
</evidence>
<dbReference type="Pfam" id="PF00311">
    <property type="entry name" value="PEPcase"/>
    <property type="match status" value="2"/>
</dbReference>
<dbReference type="InterPro" id="IPR015813">
    <property type="entry name" value="Pyrv/PenolPyrv_kinase-like_dom"/>
</dbReference>
<organism evidence="3 4">
    <name type="scientific">Pseudotamlana haliotis</name>
    <dbReference type="NCBI Taxonomy" id="2614804"/>
    <lineage>
        <taxon>Bacteria</taxon>
        <taxon>Pseudomonadati</taxon>
        <taxon>Bacteroidota</taxon>
        <taxon>Flavobacteriia</taxon>
        <taxon>Flavobacteriales</taxon>
        <taxon>Flavobacteriaceae</taxon>
        <taxon>Pseudotamlana</taxon>
    </lineage>
</organism>
<comment type="caution">
    <text evidence="3">The sequence shown here is derived from an EMBL/GenBank/DDBJ whole genome shotgun (WGS) entry which is preliminary data.</text>
</comment>
<name>A0A6N6MHF4_9FLAO</name>
<reference evidence="3 4" key="1">
    <citation type="submission" date="2019-09" db="EMBL/GenBank/DDBJ databases">
        <authorList>
            <person name="Cao W.R."/>
        </authorList>
    </citation>
    <scope>NUCLEOTIDE SEQUENCE [LARGE SCALE GENOMIC DNA]</scope>
    <source>
        <strain evidence="3 4">B1N29</strain>
    </source>
</reference>
<dbReference type="PRINTS" id="PR00150">
    <property type="entry name" value="PEPCARBXLASE"/>
</dbReference>
<sequence length="863" mass="98946">MSIEPKLTRFNQSVLSKYQIFNSIFMTLPFDAVTKTGVLLPLFHETCKKGFENGDNPTTIVDTFFEKYQGRRNKESQINLLFRFIQYIERQVVLFDAIEDAAFPTVNNMEGVGTLRNLKDKAQDENSLEELKAYLDEFKVRIVLTAHPTQFYPGSVLGIITDLTKAIEKNDLRDINNLFGQLGKTPFFKHKKPTPYDEAKSLIWYLENVFYTSFGKIYNYIQSNIYADGQKHNEIINIGFWPGGDRDGNPFVKPETTLKVAKKLKKAILKKYYEDLKQLRRKLTFKGVEDRIIKLETILYDYSINLKSKKAISVQELTEELISIREIVVEQHQSLYEKEITHLINRIHLFGYRFATLDIRQDSRIHHSVFTNVVDHLLASGNSCLPENYHDLSEEEQIDILSKTTDELTDLDVFEDEMTYNTLKTIQAIKKIQQSNGERGANRYIISNNQTALNMMQLFAMLKMASFKDNLTVDLAPLFETIPDLENAPGVMEQLYTNPAYMAHLKSRGYKQTIMLGFSDGTKDGGYLMANWGIYKAKELLTEMSRKYGITAIFFDGRGGPPARGGGKTHNFYSSLGPTIEDKEVQLTIQGQTISSNFGTLNSSQFNLEQLISSGVNNRIGSDKNTLSDEDRVVMADLAETSYQVYKDFKSHEMFIPYLERMSTLKYYAKTNIGSRPSKRGTSDKLIFSDLRAIPFVGSWSQLKQNVPGFYGVGTALKQYEDRGEFHKVEQLYRNNKFFKTLLENSMMSLTKSFFDLTKYMSKDEEFGDFWNIIHTEYETTKRLLLKLTGYDTLMQNEPTGKASIEVRESIVLPLLTIQQYALKKIQELEKAGVAADDPDKLIYEKIVTRSLFGNINASRNSA</sequence>
<dbReference type="GO" id="GO:0006099">
    <property type="term" value="P:tricarboxylic acid cycle"/>
    <property type="evidence" value="ECO:0007669"/>
    <property type="project" value="InterPro"/>
</dbReference>
<keyword evidence="4" id="KW-1185">Reference proteome</keyword>
<evidence type="ECO:0000313" key="3">
    <source>
        <dbReference type="EMBL" id="KAB1069772.1"/>
    </source>
</evidence>
<dbReference type="PANTHER" id="PTHR30523:SF6">
    <property type="entry name" value="PHOSPHOENOLPYRUVATE CARBOXYLASE"/>
    <property type="match status" value="1"/>
</dbReference>
<dbReference type="RefSeq" id="WP_150936635.1">
    <property type="nucleotide sequence ID" value="NZ_WAAT01000022.1"/>
</dbReference>
<dbReference type="SUPFAM" id="SSF51621">
    <property type="entry name" value="Phosphoenolpyruvate/pyruvate domain"/>
    <property type="match status" value="1"/>
</dbReference>
<dbReference type="InterPro" id="IPR021135">
    <property type="entry name" value="PEP_COase"/>
</dbReference>
<accession>A0A6N6MHF4</accession>
<comment type="function">
    <text evidence="1">Forms oxaloacetate, a four-carbon dicarboxylic acid source for the tricarboxylic acid cycle.</text>
</comment>
<dbReference type="GO" id="GO:0005829">
    <property type="term" value="C:cytosol"/>
    <property type="evidence" value="ECO:0007669"/>
    <property type="project" value="TreeGrafter"/>
</dbReference>
<protein>
    <recommendedName>
        <fullName evidence="2">Phosphoenolpyruvate carboxylase</fullName>
    </recommendedName>
</protein>
<dbReference type="GO" id="GO:0008964">
    <property type="term" value="F:phosphoenolpyruvate carboxylase activity"/>
    <property type="evidence" value="ECO:0007669"/>
    <property type="project" value="InterPro"/>
</dbReference>